<dbReference type="EMBL" id="OBDY01000015">
    <property type="protein sequence ID" value="SNY54160.1"/>
    <property type="molecule type" value="Genomic_DNA"/>
</dbReference>
<reference evidence="2 3" key="1">
    <citation type="submission" date="2017-09" db="EMBL/GenBank/DDBJ databases">
        <authorList>
            <person name="Ehlers B."/>
            <person name="Leendertz F.H."/>
        </authorList>
    </citation>
    <scope>NUCLEOTIDE SEQUENCE [LARGE SCALE GENOMIC DNA]</scope>
    <source>
        <strain evidence="2 3">CGMCC 4.6857</strain>
    </source>
</reference>
<evidence type="ECO:0000313" key="3">
    <source>
        <dbReference type="Proteomes" id="UP000219612"/>
    </source>
</evidence>
<proteinExistence type="predicted"/>
<name>A0A285J1F1_9ACTN</name>
<evidence type="ECO:0000313" key="2">
    <source>
        <dbReference type="EMBL" id="SNY54160.1"/>
    </source>
</evidence>
<dbReference type="AlphaFoldDB" id="A0A285J1F1"/>
<keyword evidence="1" id="KW-0472">Membrane</keyword>
<keyword evidence="3" id="KW-1185">Reference proteome</keyword>
<feature type="transmembrane region" description="Helical" evidence="1">
    <location>
        <begin position="21"/>
        <end position="40"/>
    </location>
</feature>
<protein>
    <submittedName>
        <fullName evidence="2">Uncharacterized protein</fullName>
    </submittedName>
</protein>
<keyword evidence="1" id="KW-1133">Transmembrane helix</keyword>
<gene>
    <name evidence="2" type="ORF">SAMN05421748_1159</name>
</gene>
<dbReference type="Proteomes" id="UP000219612">
    <property type="component" value="Unassembled WGS sequence"/>
</dbReference>
<keyword evidence="1" id="KW-0812">Transmembrane</keyword>
<accession>A0A285J1F1</accession>
<sequence>MQAVVRNVQASRLLSLLRSPLLALMYGPVAVMVDLLVPIGGVDAAYISGSWAARHAGQPGPPPRDVDDLAAAARTAEGRLGREVNDHRVFPANWRSANDDPFLTSVRSRPLQPLLKERGRSCPSI</sequence>
<evidence type="ECO:0000256" key="1">
    <source>
        <dbReference type="SAM" id="Phobius"/>
    </source>
</evidence>
<organism evidence="2 3">
    <name type="scientific">Paractinoplanes atraurantiacus</name>
    <dbReference type="NCBI Taxonomy" id="1036182"/>
    <lineage>
        <taxon>Bacteria</taxon>
        <taxon>Bacillati</taxon>
        <taxon>Actinomycetota</taxon>
        <taxon>Actinomycetes</taxon>
        <taxon>Micromonosporales</taxon>
        <taxon>Micromonosporaceae</taxon>
        <taxon>Paractinoplanes</taxon>
    </lineage>
</organism>